<gene>
    <name evidence="2" type="ORF">NX786_09395</name>
</gene>
<sequence>MRYARFASIIVLAVLAAGCSRSSPDSPPARHAAAPEQVSEQQALDLLVKQLKAHRVADLDCLSFMDESDHPANGKADQWDFAAHEIHNERCGGDPGVSPVRDRYRLDAAGKVLVYNAAEADYVPL</sequence>
<feature type="chain" id="PRO_5046035044" description="Lipoprotein" evidence="1">
    <location>
        <begin position="23"/>
        <end position="125"/>
    </location>
</feature>
<dbReference type="PROSITE" id="PS51257">
    <property type="entry name" value="PROKAR_LIPOPROTEIN"/>
    <property type="match status" value="1"/>
</dbReference>
<keyword evidence="3" id="KW-1185">Reference proteome</keyword>
<feature type="signal peptide" evidence="1">
    <location>
        <begin position="1"/>
        <end position="22"/>
    </location>
</feature>
<dbReference type="RefSeq" id="WP_259448684.1">
    <property type="nucleotide sequence ID" value="NZ_CP119520.1"/>
</dbReference>
<reference evidence="2" key="1">
    <citation type="submission" date="2022-08" db="EMBL/GenBank/DDBJ databases">
        <title>Reclassification of Massilia species as members of the genera Telluria, Duganella, Pseudoduganella, Mokoshia gen. nov. and Zemynaea gen. nov. using orthogonal and non-orthogonal genome-based approaches.</title>
        <authorList>
            <person name="Bowman J.P."/>
        </authorList>
    </citation>
    <scope>NUCLEOTIDE SEQUENCE</scope>
    <source>
        <strain evidence="2">LMG 11547</strain>
    </source>
</reference>
<accession>A0ABT2BWN1</accession>
<evidence type="ECO:0000313" key="3">
    <source>
        <dbReference type="Proteomes" id="UP001165263"/>
    </source>
</evidence>
<comment type="caution">
    <text evidence="2">The sequence shown here is derived from an EMBL/GenBank/DDBJ whole genome shotgun (WGS) entry which is preliminary data.</text>
</comment>
<dbReference type="EMBL" id="JANUHC010000003">
    <property type="protein sequence ID" value="MCS0629547.1"/>
    <property type="molecule type" value="Genomic_DNA"/>
</dbReference>
<organism evidence="2 3">
    <name type="scientific">Telluria mixta</name>
    <dbReference type="NCBI Taxonomy" id="34071"/>
    <lineage>
        <taxon>Bacteria</taxon>
        <taxon>Pseudomonadati</taxon>
        <taxon>Pseudomonadota</taxon>
        <taxon>Betaproteobacteria</taxon>
        <taxon>Burkholderiales</taxon>
        <taxon>Oxalobacteraceae</taxon>
        <taxon>Telluria group</taxon>
        <taxon>Telluria</taxon>
    </lineage>
</organism>
<dbReference type="Proteomes" id="UP001165263">
    <property type="component" value="Unassembled WGS sequence"/>
</dbReference>
<keyword evidence="1" id="KW-0732">Signal</keyword>
<evidence type="ECO:0000256" key="1">
    <source>
        <dbReference type="SAM" id="SignalP"/>
    </source>
</evidence>
<protein>
    <recommendedName>
        <fullName evidence="4">Lipoprotein</fullName>
    </recommendedName>
</protein>
<name>A0ABT2BWN1_9BURK</name>
<evidence type="ECO:0000313" key="2">
    <source>
        <dbReference type="EMBL" id="MCS0629547.1"/>
    </source>
</evidence>
<evidence type="ECO:0008006" key="4">
    <source>
        <dbReference type="Google" id="ProtNLM"/>
    </source>
</evidence>
<proteinExistence type="predicted"/>